<dbReference type="GO" id="GO:0034088">
    <property type="term" value="P:maintenance of mitotic sister chromatid cohesion"/>
    <property type="evidence" value="ECO:0007669"/>
    <property type="project" value="TreeGrafter"/>
</dbReference>
<dbReference type="InterPro" id="IPR019128">
    <property type="entry name" value="Dcc1"/>
</dbReference>
<dbReference type="OrthoDB" id="5199543at2759"/>
<evidence type="ECO:0000256" key="3">
    <source>
        <dbReference type="SAM" id="MobiDB-lite"/>
    </source>
</evidence>
<evidence type="ECO:0000256" key="2">
    <source>
        <dbReference type="ARBA" id="ARBA00022705"/>
    </source>
</evidence>
<sequence length="322" mass="35402">MATQEDNGIPFTIHQQQQNLRLLELPQDLLALITSMDPPRWSLVLRSTRASPTTSGNAVLCTDTKTYEIRQVHSSNSVLVLQPTEIASVPTDGQLVPAYGISAIARCTTMLELLPAKVDAPALLRHVLQEFSDPQSGLRNKQAGEENMTSQGPSKSDIFDDMPLSVQEFEDAWTELCAFESDSTCWVPTAACLCGIWRSIMSAASIKGLSLQDSVYIHDLVELVMENGFEEPLLHAVLSRLHLVKTTPRDGWATISADKCVPWVGTVLLASESLQPGGISISDFLLNWQNLLPEAWRPHVALNLLRLTGEVLATIKQQDHAL</sequence>
<dbReference type="GO" id="GO:0031390">
    <property type="term" value="C:Ctf18 RFC-like complex"/>
    <property type="evidence" value="ECO:0007669"/>
    <property type="project" value="InterPro"/>
</dbReference>
<feature type="region of interest" description="Disordered" evidence="3">
    <location>
        <begin position="135"/>
        <end position="156"/>
    </location>
</feature>
<organism evidence="4 5">
    <name type="scientific">Heterodermia speciosa</name>
    <dbReference type="NCBI Taxonomy" id="116794"/>
    <lineage>
        <taxon>Eukaryota</taxon>
        <taxon>Fungi</taxon>
        <taxon>Dikarya</taxon>
        <taxon>Ascomycota</taxon>
        <taxon>Pezizomycotina</taxon>
        <taxon>Lecanoromycetes</taxon>
        <taxon>OSLEUM clade</taxon>
        <taxon>Lecanoromycetidae</taxon>
        <taxon>Caliciales</taxon>
        <taxon>Physciaceae</taxon>
        <taxon>Heterodermia</taxon>
    </lineage>
</organism>
<gene>
    <name evidence="4" type="ORF">HETSPECPRED_006802</name>
</gene>
<reference evidence="4" key="1">
    <citation type="submission" date="2021-03" db="EMBL/GenBank/DDBJ databases">
        <authorList>
            <person name="Tagirdzhanova G."/>
        </authorList>
    </citation>
    <scope>NUCLEOTIDE SEQUENCE</scope>
</reference>
<keyword evidence="5" id="KW-1185">Reference proteome</keyword>
<dbReference type="GO" id="GO:0000775">
    <property type="term" value="C:chromosome, centromeric region"/>
    <property type="evidence" value="ECO:0007669"/>
    <property type="project" value="TreeGrafter"/>
</dbReference>
<accession>A0A8H3FNJ2</accession>
<dbReference type="PANTHER" id="PTHR13395">
    <property type="entry name" value="SISTER CHROMATID COHESION PROTEIN DCC1-RELATED"/>
    <property type="match status" value="1"/>
</dbReference>
<evidence type="ECO:0000313" key="4">
    <source>
        <dbReference type="EMBL" id="CAF9928317.1"/>
    </source>
</evidence>
<evidence type="ECO:0000313" key="5">
    <source>
        <dbReference type="Proteomes" id="UP000664521"/>
    </source>
</evidence>
<name>A0A8H3FNJ2_9LECA</name>
<dbReference type="PANTHER" id="PTHR13395:SF6">
    <property type="entry name" value="SISTER CHROMATID COHESION PROTEIN DCC1"/>
    <property type="match status" value="1"/>
</dbReference>
<protein>
    <recommendedName>
        <fullName evidence="6">Sister chromatid cohesion protein Dcc1</fullName>
    </recommendedName>
</protein>
<dbReference type="Pfam" id="PF09724">
    <property type="entry name" value="Dcc1"/>
    <property type="match status" value="1"/>
</dbReference>
<evidence type="ECO:0000256" key="1">
    <source>
        <dbReference type="ARBA" id="ARBA00007017"/>
    </source>
</evidence>
<comment type="similarity">
    <text evidence="1">Belongs to the DCC1 family.</text>
</comment>
<keyword evidence="2" id="KW-0235">DNA replication</keyword>
<dbReference type="GO" id="GO:0000785">
    <property type="term" value="C:chromatin"/>
    <property type="evidence" value="ECO:0007669"/>
    <property type="project" value="TreeGrafter"/>
</dbReference>
<dbReference type="AlphaFoldDB" id="A0A8H3FNJ2"/>
<comment type="caution">
    <text evidence="4">The sequence shown here is derived from an EMBL/GenBank/DDBJ whole genome shotgun (WGS) entry which is preliminary data.</text>
</comment>
<dbReference type="GO" id="GO:0006260">
    <property type="term" value="P:DNA replication"/>
    <property type="evidence" value="ECO:0007669"/>
    <property type="project" value="UniProtKB-KW"/>
</dbReference>
<dbReference type="EMBL" id="CAJPDS010000047">
    <property type="protein sequence ID" value="CAF9928317.1"/>
    <property type="molecule type" value="Genomic_DNA"/>
</dbReference>
<dbReference type="Proteomes" id="UP000664521">
    <property type="component" value="Unassembled WGS sequence"/>
</dbReference>
<proteinExistence type="inferred from homology"/>
<evidence type="ECO:0008006" key="6">
    <source>
        <dbReference type="Google" id="ProtNLM"/>
    </source>
</evidence>